<comment type="caution">
    <text evidence="2">The sequence shown here is derived from an EMBL/GenBank/DDBJ whole genome shotgun (WGS) entry which is preliminary data.</text>
</comment>
<gene>
    <name evidence="2" type="ORF">V6N12_055967</name>
</gene>
<dbReference type="InterPro" id="IPR005174">
    <property type="entry name" value="KIB1-4_b-propeller"/>
</dbReference>
<dbReference type="EMBL" id="JBBPBM010000045">
    <property type="protein sequence ID" value="KAK8522249.1"/>
    <property type="molecule type" value="Genomic_DNA"/>
</dbReference>
<dbReference type="Proteomes" id="UP001472677">
    <property type="component" value="Unassembled WGS sequence"/>
</dbReference>
<evidence type="ECO:0000313" key="2">
    <source>
        <dbReference type="EMBL" id="KAK8522249.1"/>
    </source>
</evidence>
<dbReference type="Pfam" id="PF03478">
    <property type="entry name" value="Beta-prop_KIB1-4"/>
    <property type="match status" value="1"/>
</dbReference>
<protein>
    <recommendedName>
        <fullName evidence="1">KIB1-4 beta-propeller domain-containing protein</fullName>
    </recommendedName>
</protein>
<dbReference type="PANTHER" id="PTHR47123:SF9">
    <property type="entry name" value="F-BOX PROTEIN SKIP23-LIKE"/>
    <property type="match status" value="1"/>
</dbReference>
<accession>A0ABR2CR57</accession>
<reference evidence="2 3" key="1">
    <citation type="journal article" date="2024" name="G3 (Bethesda)">
        <title>Genome assembly of Hibiscus sabdariffa L. provides insights into metabolisms of medicinal natural products.</title>
        <authorList>
            <person name="Kim T."/>
        </authorList>
    </citation>
    <scope>NUCLEOTIDE SEQUENCE [LARGE SCALE GENOMIC DNA]</scope>
    <source>
        <strain evidence="2">TK-2024</strain>
        <tissue evidence="2">Old leaves</tissue>
    </source>
</reference>
<proteinExistence type="predicted"/>
<dbReference type="InterPro" id="IPR051304">
    <property type="entry name" value="SCF_F-box_domain"/>
</dbReference>
<dbReference type="PANTHER" id="PTHR47123">
    <property type="entry name" value="F-BOX PROTEIN SKIP23"/>
    <property type="match status" value="1"/>
</dbReference>
<evidence type="ECO:0000313" key="3">
    <source>
        <dbReference type="Proteomes" id="UP001472677"/>
    </source>
</evidence>
<evidence type="ECO:0000259" key="1">
    <source>
        <dbReference type="Pfam" id="PF03478"/>
    </source>
</evidence>
<organism evidence="2 3">
    <name type="scientific">Hibiscus sabdariffa</name>
    <name type="common">roselle</name>
    <dbReference type="NCBI Taxonomy" id="183260"/>
    <lineage>
        <taxon>Eukaryota</taxon>
        <taxon>Viridiplantae</taxon>
        <taxon>Streptophyta</taxon>
        <taxon>Embryophyta</taxon>
        <taxon>Tracheophyta</taxon>
        <taxon>Spermatophyta</taxon>
        <taxon>Magnoliopsida</taxon>
        <taxon>eudicotyledons</taxon>
        <taxon>Gunneridae</taxon>
        <taxon>Pentapetalae</taxon>
        <taxon>rosids</taxon>
        <taxon>malvids</taxon>
        <taxon>Malvales</taxon>
        <taxon>Malvaceae</taxon>
        <taxon>Malvoideae</taxon>
        <taxon>Hibiscus</taxon>
    </lineage>
</organism>
<keyword evidence="3" id="KW-1185">Reference proteome</keyword>
<sequence>MSNCSGFKVFMMNETEKKWDEMKCLRDRILFLGYRQVISVPTSEFCLRKGNLIFYLKGFSACGLMRVFDLETDATSPLENWPAYCDLFWSPPQWINSAESMISSAQVTSNSTQPTLQAQSAVSPELTSH</sequence>
<name>A0ABR2CR57_9ROSI</name>
<feature type="domain" description="KIB1-4 beta-propeller" evidence="1">
    <location>
        <begin position="2"/>
        <end position="57"/>
    </location>
</feature>